<comment type="caution">
    <text evidence="2">The sequence shown here is derived from an EMBL/GenBank/DDBJ whole genome shotgun (WGS) entry which is preliminary data.</text>
</comment>
<evidence type="ECO:0000313" key="3">
    <source>
        <dbReference type="Proteomes" id="UP000252124"/>
    </source>
</evidence>
<protein>
    <submittedName>
        <fullName evidence="2">Uncharacterized protein</fullName>
    </submittedName>
</protein>
<keyword evidence="3" id="KW-1185">Reference proteome</keyword>
<dbReference type="EMBL" id="QNRM01000025">
    <property type="protein sequence ID" value="RBP10657.1"/>
    <property type="molecule type" value="Genomic_DNA"/>
</dbReference>
<sequence length="136" mass="13673">MATVNAARVGDTKPRDVMPGVGDGQSVKAIPFRYDWTAAQPSGTVIQSPVIQAGSVVLDVMLVTSGAGTATFDVGYGGDTDYFVAAGSGAVIRANAATASPLVLATNDTIDIYTGTASTGAAGYVAGYILVVPRNT</sequence>
<reference evidence="2 3" key="1">
    <citation type="submission" date="2018-06" db="EMBL/GenBank/DDBJ databases">
        <title>Genomic Encyclopedia of Type Strains, Phase III (KMG-III): the genomes of soil and plant-associated and newly described type strains.</title>
        <authorList>
            <person name="Whitman W."/>
        </authorList>
    </citation>
    <scope>NUCLEOTIDE SEQUENCE [LARGE SCALE GENOMIC DNA]</scope>
    <source>
        <strain evidence="2 3">CECT 7342</strain>
    </source>
</reference>
<evidence type="ECO:0000313" key="2">
    <source>
        <dbReference type="EMBL" id="RBP10657.1"/>
    </source>
</evidence>
<dbReference type="GeneID" id="99734289"/>
<dbReference type="RefSeq" id="WP_088591491.1">
    <property type="nucleotide sequence ID" value="NZ_CADIJU010000031.1"/>
</dbReference>
<dbReference type="Proteomes" id="UP000252124">
    <property type="component" value="Unassembled WGS sequence"/>
</dbReference>
<evidence type="ECO:0000256" key="1">
    <source>
        <dbReference type="SAM" id="MobiDB-lite"/>
    </source>
</evidence>
<feature type="region of interest" description="Disordered" evidence="1">
    <location>
        <begin position="1"/>
        <end position="20"/>
    </location>
</feature>
<name>A0ABX9FV18_9BURK</name>
<accession>A0ABX9FV18</accession>
<proteinExistence type="predicted"/>
<gene>
    <name evidence="2" type="ORF">DFP87_12520</name>
</gene>
<organism evidence="2 3">
    <name type="scientific">Achromobacter marplatensis</name>
    <dbReference type="NCBI Taxonomy" id="470868"/>
    <lineage>
        <taxon>Bacteria</taxon>
        <taxon>Pseudomonadati</taxon>
        <taxon>Pseudomonadota</taxon>
        <taxon>Betaproteobacteria</taxon>
        <taxon>Burkholderiales</taxon>
        <taxon>Alcaligenaceae</taxon>
        <taxon>Achromobacter</taxon>
    </lineage>
</organism>